<dbReference type="InterPro" id="IPR037396">
    <property type="entry name" value="FMN_HAD"/>
</dbReference>
<dbReference type="Proteomes" id="UP000094580">
    <property type="component" value="Unassembled WGS sequence"/>
</dbReference>
<organism evidence="7 8">
    <name type="scientific">Gottfriedia luciferensis</name>
    <dbReference type="NCBI Taxonomy" id="178774"/>
    <lineage>
        <taxon>Bacteria</taxon>
        <taxon>Bacillati</taxon>
        <taxon>Bacillota</taxon>
        <taxon>Bacilli</taxon>
        <taxon>Bacillales</taxon>
        <taxon>Bacillaceae</taxon>
        <taxon>Gottfriedia</taxon>
    </lineage>
</organism>
<dbReference type="Gene3D" id="3.20.20.70">
    <property type="entry name" value="Aldolase class I"/>
    <property type="match status" value="1"/>
</dbReference>
<comment type="catalytic activity">
    <reaction evidence="5">
        <text>(S)-lactate + O2 = pyruvate + H2O2</text>
        <dbReference type="Rhea" id="RHEA:55868"/>
        <dbReference type="ChEBI" id="CHEBI:15361"/>
        <dbReference type="ChEBI" id="CHEBI:15379"/>
        <dbReference type="ChEBI" id="CHEBI:16240"/>
        <dbReference type="ChEBI" id="CHEBI:16651"/>
    </reaction>
    <physiologicalReaction direction="left-to-right" evidence="5">
        <dbReference type="Rhea" id="RHEA:55869"/>
    </physiologicalReaction>
</comment>
<keyword evidence="8" id="KW-1185">Reference proteome</keyword>
<keyword evidence="2" id="KW-0560">Oxidoreductase</keyword>
<dbReference type="PANTHER" id="PTHR10578:SF143">
    <property type="entry name" value="FMN-DEPENDENT ALPHA-HYDROXY ACID DEHYDROGENASE PB1A11.03"/>
    <property type="match status" value="1"/>
</dbReference>
<name>A0ABX3A269_9BACI</name>
<evidence type="ECO:0000256" key="4">
    <source>
        <dbReference type="ARBA" id="ARBA00029513"/>
    </source>
</evidence>
<evidence type="ECO:0000256" key="3">
    <source>
        <dbReference type="ARBA" id="ARBA00024042"/>
    </source>
</evidence>
<sequence length="390" mass="43172">MRNFGNSIQLQVYSAGKKSEIPVRFEDLEKLAHDQLEEGPFYYIAGGAGSERSMNENRLAFDKWKIVPRMLRNVAERDISINLFGKTYHSPILFAPIGVQSIAHPEGELEAARAAAELNIPYITSTASTYSLEKVSTVLGNSPKWYQLYCSSDMEIAASMIKRAEANGYEAIVITLDTSIMGWREKDIENAYLPFLQGQGIGNYLEDPVFRSRLNKSPEEDPQSAILLWTRLFGNPALTWEDLAFLRNQTKLPILLKGILHKDDAMLALEYGMDGIIVSNHGGRQVDGTISTLDALESICSELKGKLPILMDSGIRRGSDVYKALAIGADAVLIGRPYMYGLALAGKNGVVQVMKNMLADFDLTMALSGQKSISELKPSLLVKENLSKHF</sequence>
<accession>A0ABX3A269</accession>
<dbReference type="InterPro" id="IPR012133">
    <property type="entry name" value="Alpha-hydoxy_acid_DH_FMN"/>
</dbReference>
<dbReference type="PROSITE" id="PS00557">
    <property type="entry name" value="FMN_HYDROXY_ACID_DH_1"/>
    <property type="match status" value="1"/>
</dbReference>
<dbReference type="SUPFAM" id="SSF51395">
    <property type="entry name" value="FMN-linked oxidoreductases"/>
    <property type="match status" value="1"/>
</dbReference>
<evidence type="ECO:0000256" key="5">
    <source>
        <dbReference type="ARBA" id="ARBA00048754"/>
    </source>
</evidence>
<comment type="cofactor">
    <cofactor evidence="1">
        <name>FMN</name>
        <dbReference type="ChEBI" id="CHEBI:58210"/>
    </cofactor>
</comment>
<dbReference type="InterPro" id="IPR013785">
    <property type="entry name" value="Aldolase_TIM"/>
</dbReference>
<dbReference type="RefSeq" id="WP_069032484.1">
    <property type="nucleotide sequence ID" value="NZ_MDKC01000002.1"/>
</dbReference>
<feature type="domain" description="FMN hydroxy acid dehydrogenase" evidence="6">
    <location>
        <begin position="17"/>
        <end position="386"/>
    </location>
</feature>
<dbReference type="PROSITE" id="PS51349">
    <property type="entry name" value="FMN_HYDROXY_ACID_DH_2"/>
    <property type="match status" value="1"/>
</dbReference>
<reference evidence="7 8" key="1">
    <citation type="submission" date="2016-07" db="EMBL/GenBank/DDBJ databases">
        <authorList>
            <person name="Townsley L."/>
            <person name="Shank E.A."/>
        </authorList>
    </citation>
    <scope>NUCLEOTIDE SEQUENCE [LARGE SCALE GENOMIC DNA]</scope>
    <source>
        <strain evidence="7 8">CH01</strain>
    </source>
</reference>
<dbReference type="InterPro" id="IPR000262">
    <property type="entry name" value="FMN-dep_DH"/>
</dbReference>
<evidence type="ECO:0000256" key="2">
    <source>
        <dbReference type="ARBA" id="ARBA00023002"/>
    </source>
</evidence>
<evidence type="ECO:0000313" key="7">
    <source>
        <dbReference type="EMBL" id="ODG93408.1"/>
    </source>
</evidence>
<dbReference type="PANTHER" id="PTHR10578">
    <property type="entry name" value="S -2-HYDROXY-ACID OXIDASE-RELATED"/>
    <property type="match status" value="1"/>
</dbReference>
<protein>
    <recommendedName>
        <fullName evidence="4">L-lactate oxidase</fullName>
    </recommendedName>
</protein>
<dbReference type="PIRSF" id="PIRSF000138">
    <property type="entry name" value="Al-hdrx_acd_dh"/>
    <property type="match status" value="1"/>
</dbReference>
<evidence type="ECO:0000313" key="8">
    <source>
        <dbReference type="Proteomes" id="UP000094580"/>
    </source>
</evidence>
<dbReference type="InterPro" id="IPR008259">
    <property type="entry name" value="FMN_hydac_DH_AS"/>
</dbReference>
<dbReference type="EMBL" id="MDKC01000002">
    <property type="protein sequence ID" value="ODG93408.1"/>
    <property type="molecule type" value="Genomic_DNA"/>
</dbReference>
<evidence type="ECO:0000259" key="6">
    <source>
        <dbReference type="PROSITE" id="PS51349"/>
    </source>
</evidence>
<comment type="caution">
    <text evidence="7">The sequence shown here is derived from an EMBL/GenBank/DDBJ whole genome shotgun (WGS) entry which is preliminary data.</text>
</comment>
<comment type="similarity">
    <text evidence="3">Belongs to the FMN-dependent alpha-hydroxy acid dehydrogenase family.</text>
</comment>
<evidence type="ECO:0000256" key="1">
    <source>
        <dbReference type="ARBA" id="ARBA00001917"/>
    </source>
</evidence>
<gene>
    <name evidence="7" type="ORF">BED47_03720</name>
</gene>
<dbReference type="Pfam" id="PF01070">
    <property type="entry name" value="FMN_dh"/>
    <property type="match status" value="1"/>
</dbReference>
<proteinExistence type="inferred from homology"/>